<dbReference type="InterPro" id="IPR029299">
    <property type="entry name" value="ALMS_motif"/>
</dbReference>
<feature type="region of interest" description="Disordered" evidence="5">
    <location>
        <begin position="1668"/>
        <end position="1728"/>
    </location>
</feature>
<keyword evidence="4" id="KW-0175">Coiled coil</keyword>
<feature type="coiled-coil region" evidence="4">
    <location>
        <begin position="218"/>
        <end position="276"/>
    </location>
</feature>
<feature type="compositionally biased region" description="Polar residues" evidence="5">
    <location>
        <begin position="1288"/>
        <end position="1306"/>
    </location>
</feature>
<feature type="compositionally biased region" description="Basic and acidic residues" evidence="5">
    <location>
        <begin position="1705"/>
        <end position="1726"/>
    </location>
</feature>
<feature type="compositionally biased region" description="Basic and acidic residues" evidence="5">
    <location>
        <begin position="412"/>
        <end position="425"/>
    </location>
</feature>
<dbReference type="GO" id="GO:0005829">
    <property type="term" value="C:cytosol"/>
    <property type="evidence" value="ECO:0007669"/>
    <property type="project" value="TreeGrafter"/>
</dbReference>
<evidence type="ECO:0000256" key="4">
    <source>
        <dbReference type="SAM" id="Coils"/>
    </source>
</evidence>
<evidence type="ECO:0000259" key="6">
    <source>
        <dbReference type="Pfam" id="PF15309"/>
    </source>
</evidence>
<dbReference type="GO" id="GO:0046599">
    <property type="term" value="P:regulation of centriole replication"/>
    <property type="evidence" value="ECO:0007669"/>
    <property type="project" value="TreeGrafter"/>
</dbReference>
<dbReference type="OrthoDB" id="6359887at2759"/>
<feature type="region of interest" description="Disordered" evidence="5">
    <location>
        <begin position="828"/>
        <end position="851"/>
    </location>
</feature>
<dbReference type="PANTHER" id="PTHR21553:SF26">
    <property type="entry name" value="ALMS MOTIF DOMAIN-CONTAINING PROTEIN"/>
    <property type="match status" value="1"/>
</dbReference>
<feature type="region of interest" description="Disordered" evidence="5">
    <location>
        <begin position="1136"/>
        <end position="1173"/>
    </location>
</feature>
<feature type="compositionally biased region" description="Polar residues" evidence="5">
    <location>
        <begin position="1137"/>
        <end position="1150"/>
    </location>
</feature>
<comment type="subcellular location">
    <subcellularLocation>
        <location evidence="1">Cytoplasm</location>
        <location evidence="1">Cytoskeleton</location>
        <location evidence="1">Microtubule organizing center</location>
        <location evidence="1">Centrosome</location>
    </subcellularLocation>
</comment>
<feature type="compositionally biased region" description="Polar residues" evidence="5">
    <location>
        <begin position="557"/>
        <end position="583"/>
    </location>
</feature>
<feature type="compositionally biased region" description="Basic and acidic residues" evidence="5">
    <location>
        <begin position="793"/>
        <end position="802"/>
    </location>
</feature>
<evidence type="ECO:0000256" key="5">
    <source>
        <dbReference type="SAM" id="MobiDB-lite"/>
    </source>
</evidence>
<feature type="coiled-coil region" evidence="4">
    <location>
        <begin position="904"/>
        <end position="964"/>
    </location>
</feature>
<evidence type="ECO:0000256" key="3">
    <source>
        <dbReference type="ARBA" id="ARBA00023212"/>
    </source>
</evidence>
<feature type="region of interest" description="Disordered" evidence="5">
    <location>
        <begin position="1263"/>
        <end position="1306"/>
    </location>
</feature>
<dbReference type="EMBL" id="SWJQ01000422">
    <property type="protein sequence ID" value="TRZ14636.1"/>
    <property type="molecule type" value="Genomic_DNA"/>
</dbReference>
<protein>
    <recommendedName>
        <fullName evidence="6">ALMS motif domain-containing protein</fullName>
    </recommendedName>
</protein>
<feature type="region of interest" description="Disordered" evidence="5">
    <location>
        <begin position="412"/>
        <end position="465"/>
    </location>
</feature>
<feature type="coiled-coil region" evidence="4">
    <location>
        <begin position="49"/>
        <end position="131"/>
    </location>
</feature>
<feature type="coiled-coil region" evidence="4">
    <location>
        <begin position="490"/>
        <end position="540"/>
    </location>
</feature>
<dbReference type="Proteomes" id="UP000796761">
    <property type="component" value="Unassembled WGS sequence"/>
</dbReference>
<comment type="caution">
    <text evidence="7">The sequence shown here is derived from an EMBL/GenBank/DDBJ whole genome shotgun (WGS) entry which is preliminary data.</text>
</comment>
<keyword evidence="3" id="KW-0206">Cytoskeleton</keyword>
<feature type="compositionally biased region" description="Polar residues" evidence="5">
    <location>
        <begin position="835"/>
        <end position="851"/>
    </location>
</feature>
<feature type="region of interest" description="Disordered" evidence="5">
    <location>
        <begin position="1099"/>
        <end position="1121"/>
    </location>
</feature>
<feature type="compositionally biased region" description="Polar residues" evidence="5">
    <location>
        <begin position="1110"/>
        <end position="1121"/>
    </location>
</feature>
<feature type="region of interest" description="Disordered" evidence="5">
    <location>
        <begin position="553"/>
        <end position="592"/>
    </location>
</feature>
<dbReference type="GO" id="GO:0005813">
    <property type="term" value="C:centrosome"/>
    <property type="evidence" value="ECO:0007669"/>
    <property type="project" value="UniProtKB-SubCell"/>
</dbReference>
<evidence type="ECO:0000256" key="2">
    <source>
        <dbReference type="ARBA" id="ARBA00022490"/>
    </source>
</evidence>
<proteinExistence type="predicted"/>
<gene>
    <name evidence="7" type="ORF">HGM15179_012477</name>
</gene>
<feature type="region of interest" description="Disordered" evidence="5">
    <location>
        <begin position="784"/>
        <end position="816"/>
    </location>
</feature>
<keyword evidence="2" id="KW-0963">Cytoplasm</keyword>
<evidence type="ECO:0000256" key="1">
    <source>
        <dbReference type="ARBA" id="ARBA00004300"/>
    </source>
</evidence>
<sequence length="1780" mass="202416">MKRKPATAGTLRLSPNEEAMLLKEEYERRRKLRLQQVREQQKYISHQIRQKVKQRREEQLHQLEEALRAEWQKAQDEKMKALEELYLSSLRAIGEGHRQAKENEPDLEALAKQAEERKQRAESRHRKALIEQKHQKEKLLREQARRTDARKRALEVERQRAAKVASLPPPPPRPFESFEVKKIIAMKPCGAGNFSVTRYHLAEALVDREVDGEQPDAHLAAEEEGRRLEELHREAERERRKQLEKAHVRGSHALKKIQLAKDRERLLAELEQMQAQDRMRRRQVVAQMPPQLSVPPCKRMEIKEEWQRELESAFEEMYSEDRNMKGDLILQFEPQPLPAPSDRAQDNDLDISLEHESACDTQPELPCDTQGESEHVIEEEVPNEPERHEEGITCQPRSKLALKKLLNKIRSQKEEWTSKSEKESQSEFETIESGTIASEERPLCDLEPNKEQQKNTVSEAKGPTKMLENTVADEKSVLIHPLEQAAKIRMEEAAKIRIEEERQKRNKEIEKQKQEQLALIKRIEEEKALLEADYLKIQMQTCLEEAKKKKEEEEQGQLVQSHRLPSTDQQNQMEHETGNVSETRSPREDSHRQMIRDFQQRLLQQQRLHKQTIEEARKNLQKYQNTLKQRYLSTSEIPLSTEETKSINLDPVSELLPQMRAAQPTQHQAREQVHAQEYPQSLPAFSGTLGMLEKPSSQKQEEQVRNICAGKSVRFSEASELKHGEFHLPCDYPSQEQVAMFETANNHIREPLQSHLLSGSVRKEVTAVRTQPAARQQHVRFVLPAESSSESSETVHSKELSEKIPNYQTKIQAREEHPFKTSLMLGTKRSADPSVCQQGSVESSSKASPDQLLSLSEPMVLAHEESKPQSVEEFLISKAGDGSSLNYSDILSLRDRMLASSESIQAQQKYLKELQEQLDAQREALLSKQRIQEKLLLQKQDKLKEQMQRQQEALKELLNKQVRHMCPNEEMTEMQKPVMMKGTDFFHISENYQQERGRSKSHGSETISRCVGPVEQTEQSEKILWREQKGRSSKPPVTKVKLGLGLEQHELSVIPEVDTPKSCSLSLADKTDDGETSLISSSGKFACVKRHSHALNEGSFPLGITHSEGKTSNGSPRQTSPSGRLLEELLMMAAETSYESAQSQDSQVSEDSPVVAAEGGERLRTSSGPSFRLDNTEVPDSEAFMQRIPSDVSSTVSTGSFSTREMLKASPIDTALATELCFPEMERPFPDFHHQLFQPLEPSVDFDTSSSSSCSQYRMSQHSREFSKTSEFSTESPDVSAFLEGENSGLNRQRSSLPSGLGTKGQNIISEEGSARENATPGSEESFHPLQLDCTMSDDCQNADQPGDINTVSQRPFEQTSGIKNRGNESCISPASGYEELSRSMGCINLQCSVQDLRNERLSHLEEQKSFYQLDPTPVTREETSPQQLAKETMSSGKLPLEAFDKKKHVKLPEKSVHVDEVNKAVELHSQCNMDIKETDQSFPEGQESLRVLRETSLEDSDIHLHTAVQQHSSLFQRHEKHSHPVPRSSCCIPVWETESGHGIMEEPELTLISSNDISIVESDTGHPNQEKMKEDAMDNSACVDQSQCNVFSEEREFLPLAPDADYSACRRPDSSPKAQSPNKSHCPSHHTAVMLLEFAATPGSLQKSFLKRKQNFIQESQKRVEAIKNKERENGKLTGGKSEKLRSRQKKSGKNGALANQLKKVGEVKVSSPEDRKSGEIEMHQRTSRLYNQLAEVKIRNEEKTRQETYAKNREKAKEFQKSAAVACSAAANYKPEPD</sequence>
<accession>A0A8K1GAT0</accession>
<dbReference type="GO" id="GO:0005814">
    <property type="term" value="C:centriole"/>
    <property type="evidence" value="ECO:0007669"/>
    <property type="project" value="TreeGrafter"/>
</dbReference>
<reference evidence="7" key="1">
    <citation type="submission" date="2019-04" db="EMBL/GenBank/DDBJ databases">
        <title>Genome assembly of Zosterops borbonicus 15179.</title>
        <authorList>
            <person name="Leroy T."/>
            <person name="Anselmetti Y."/>
            <person name="Tilak M.-K."/>
            <person name="Nabholz B."/>
        </authorList>
    </citation>
    <scope>NUCLEOTIDE SEQUENCE</scope>
    <source>
        <strain evidence="7">HGM_15179</strain>
        <tissue evidence="7">Muscle</tissue>
    </source>
</reference>
<organism evidence="7 8">
    <name type="scientific">Zosterops borbonicus</name>
    <dbReference type="NCBI Taxonomy" id="364589"/>
    <lineage>
        <taxon>Eukaryota</taxon>
        <taxon>Metazoa</taxon>
        <taxon>Chordata</taxon>
        <taxon>Craniata</taxon>
        <taxon>Vertebrata</taxon>
        <taxon>Euteleostomi</taxon>
        <taxon>Archelosauria</taxon>
        <taxon>Archosauria</taxon>
        <taxon>Dinosauria</taxon>
        <taxon>Saurischia</taxon>
        <taxon>Theropoda</taxon>
        <taxon>Coelurosauria</taxon>
        <taxon>Aves</taxon>
        <taxon>Neognathae</taxon>
        <taxon>Neoaves</taxon>
        <taxon>Telluraves</taxon>
        <taxon>Australaves</taxon>
        <taxon>Passeriformes</taxon>
        <taxon>Sylvioidea</taxon>
        <taxon>Zosteropidae</taxon>
        <taxon>Zosterops</taxon>
    </lineage>
</organism>
<evidence type="ECO:0000313" key="8">
    <source>
        <dbReference type="Proteomes" id="UP000796761"/>
    </source>
</evidence>
<feature type="domain" description="ALMS motif" evidence="6">
    <location>
        <begin position="1645"/>
        <end position="1763"/>
    </location>
</feature>
<evidence type="ECO:0000313" key="7">
    <source>
        <dbReference type="EMBL" id="TRZ14636.1"/>
    </source>
</evidence>
<keyword evidence="8" id="KW-1185">Reference proteome</keyword>
<dbReference type="PANTHER" id="PTHR21553">
    <property type="entry name" value="ALMS1-RELATED"/>
    <property type="match status" value="1"/>
</dbReference>
<feature type="compositionally biased region" description="Basic and acidic residues" evidence="5">
    <location>
        <begin position="1668"/>
        <end position="1687"/>
    </location>
</feature>
<dbReference type="Pfam" id="PF15309">
    <property type="entry name" value="ALMS_motif"/>
    <property type="match status" value="1"/>
</dbReference>
<name>A0A8K1GAT0_9PASS</name>
<feature type="compositionally biased region" description="Basic and acidic residues" evidence="5">
    <location>
        <begin position="438"/>
        <end position="453"/>
    </location>
</feature>
<feature type="coiled-coil region" evidence="4">
    <location>
        <begin position="606"/>
        <end position="633"/>
    </location>
</feature>